<feature type="transmembrane region" description="Helical" evidence="1">
    <location>
        <begin position="5"/>
        <end position="22"/>
    </location>
</feature>
<comment type="caution">
    <text evidence="2">The sequence shown here is derived from an EMBL/GenBank/DDBJ whole genome shotgun (WGS) entry which is preliminary data.</text>
</comment>
<dbReference type="Proteomes" id="UP001387293">
    <property type="component" value="Unassembled WGS sequence"/>
</dbReference>
<keyword evidence="1" id="KW-1133">Transmembrane helix</keyword>
<proteinExistence type="predicted"/>
<name>A0ABU8L564_9HYPH</name>
<keyword evidence="3" id="KW-1185">Reference proteome</keyword>
<evidence type="ECO:0000313" key="3">
    <source>
        <dbReference type="Proteomes" id="UP001387293"/>
    </source>
</evidence>
<keyword evidence="1" id="KW-0812">Transmembrane</keyword>
<keyword evidence="1" id="KW-0472">Membrane</keyword>
<sequence length="64" mass="6972">MVAPFSSFVGSMILIVIGILAYRWFGLIAVVIVGGIGYPALLALTLYWGDLKARKVFNPTDKDL</sequence>
<reference evidence="2 3" key="1">
    <citation type="submission" date="2022-12" db="EMBL/GenBank/DDBJ databases">
        <authorList>
            <person name="Muema E."/>
        </authorList>
    </citation>
    <scope>NUCLEOTIDE SEQUENCE [LARGE SCALE GENOMIC DNA]</scope>
    <source>
        <strain evidence="3">1326</strain>
    </source>
</reference>
<accession>A0ABU8L564</accession>
<dbReference type="EMBL" id="JAPYKS010000049">
    <property type="protein sequence ID" value="MEI9413105.1"/>
    <property type="molecule type" value="Genomic_DNA"/>
</dbReference>
<organism evidence="2 3">
    <name type="scientific">Mesorhizobium salmacidum</name>
    <dbReference type="NCBI Taxonomy" id="3015171"/>
    <lineage>
        <taxon>Bacteria</taxon>
        <taxon>Pseudomonadati</taxon>
        <taxon>Pseudomonadota</taxon>
        <taxon>Alphaproteobacteria</taxon>
        <taxon>Hyphomicrobiales</taxon>
        <taxon>Phyllobacteriaceae</taxon>
        <taxon>Mesorhizobium</taxon>
    </lineage>
</organism>
<feature type="transmembrane region" description="Helical" evidence="1">
    <location>
        <begin position="28"/>
        <end position="48"/>
    </location>
</feature>
<dbReference type="RefSeq" id="WP_337109427.1">
    <property type="nucleotide sequence ID" value="NZ_JAPYKS010000049.1"/>
</dbReference>
<evidence type="ECO:0000313" key="2">
    <source>
        <dbReference type="EMBL" id="MEI9413105.1"/>
    </source>
</evidence>
<evidence type="ECO:0000256" key="1">
    <source>
        <dbReference type="SAM" id="Phobius"/>
    </source>
</evidence>
<gene>
    <name evidence="2" type="ORF">O7A60_30825</name>
</gene>
<protein>
    <submittedName>
        <fullName evidence="2">Uncharacterized protein</fullName>
    </submittedName>
</protein>